<accession>A0A2C1LJB3</accession>
<reference evidence="1 2" key="1">
    <citation type="submission" date="2017-09" db="EMBL/GenBank/DDBJ databases">
        <title>Large-scale bioinformatics analysis of Bacillus genomes uncovers conserved roles of natural products in bacterial physiology.</title>
        <authorList>
            <consortium name="Agbiome Team Llc"/>
            <person name="Bleich R.M."/>
            <person name="Grubbs K.J."/>
            <person name="Santa Maria K.C."/>
            <person name="Allen S.E."/>
            <person name="Farag S."/>
            <person name="Shank E.A."/>
            <person name="Bowers A."/>
        </authorList>
    </citation>
    <scope>NUCLEOTIDE SEQUENCE [LARGE SCALE GENOMIC DNA]</scope>
    <source>
        <strain evidence="1 2">AFS040105</strain>
    </source>
</reference>
<organism evidence="1 2">
    <name type="scientific">Bacillus cereus</name>
    <dbReference type="NCBI Taxonomy" id="1396"/>
    <lineage>
        <taxon>Bacteria</taxon>
        <taxon>Bacillati</taxon>
        <taxon>Bacillota</taxon>
        <taxon>Bacilli</taxon>
        <taxon>Bacillales</taxon>
        <taxon>Bacillaceae</taxon>
        <taxon>Bacillus</taxon>
        <taxon>Bacillus cereus group</taxon>
    </lineage>
</organism>
<gene>
    <name evidence="1" type="ORF">COD19_22130</name>
</gene>
<dbReference type="Proteomes" id="UP000225766">
    <property type="component" value="Unassembled WGS sequence"/>
</dbReference>
<dbReference type="EMBL" id="NUMG01000033">
    <property type="protein sequence ID" value="PGT98552.1"/>
    <property type="molecule type" value="Genomic_DNA"/>
</dbReference>
<protein>
    <submittedName>
        <fullName evidence="1">Uncharacterized protein</fullName>
    </submittedName>
</protein>
<evidence type="ECO:0000313" key="1">
    <source>
        <dbReference type="EMBL" id="PGT98552.1"/>
    </source>
</evidence>
<name>A0A2C1LJB3_BACCE</name>
<comment type="caution">
    <text evidence="1">The sequence shown here is derived from an EMBL/GenBank/DDBJ whole genome shotgun (WGS) entry which is preliminary data.</text>
</comment>
<dbReference type="AlphaFoldDB" id="A0A2C1LJB3"/>
<evidence type="ECO:0000313" key="2">
    <source>
        <dbReference type="Proteomes" id="UP000225766"/>
    </source>
</evidence>
<proteinExistence type="predicted"/>
<sequence length="86" mass="9460">MHFLSNPVPAARTVGRFIPSCEAKSASTSEAPSPSHSERAASTFFIIQFQRLEQSVVSSLPVRQKAPLRQGFQRPPVLSKPLPLFL</sequence>